<dbReference type="AlphaFoldDB" id="A0A176VL60"/>
<evidence type="ECO:0000313" key="2">
    <source>
        <dbReference type="Proteomes" id="UP000077202"/>
    </source>
</evidence>
<sequence length="150" mass="15463">MWLHSTATPGIDEVVSATLTLTLDVGSGSAILAEGEREALRVRGSSQFGGDWVASGPEGASCALRDWGGRRGEARAVPASVDVVSVSLELANGKLPGHYHRDGPPTFHGWFFSPAAGSSRVGESTDAAAVWSGGSNMEKLGRSVGELEGV</sequence>
<keyword evidence="2" id="KW-1185">Reference proteome</keyword>
<dbReference type="EMBL" id="LVLJ01003548">
    <property type="protein sequence ID" value="OAE21041.1"/>
    <property type="molecule type" value="Genomic_DNA"/>
</dbReference>
<dbReference type="Proteomes" id="UP000077202">
    <property type="component" value="Unassembled WGS sequence"/>
</dbReference>
<evidence type="ECO:0000313" key="1">
    <source>
        <dbReference type="EMBL" id="OAE21041.1"/>
    </source>
</evidence>
<protein>
    <submittedName>
        <fullName evidence="1">Uncharacterized protein</fullName>
    </submittedName>
</protein>
<reference evidence="1" key="1">
    <citation type="submission" date="2016-03" db="EMBL/GenBank/DDBJ databases">
        <title>Mechanisms controlling the formation of the plant cell surface in tip-growing cells are functionally conserved among land plants.</title>
        <authorList>
            <person name="Honkanen S."/>
            <person name="Jones V.A."/>
            <person name="Morieri G."/>
            <person name="Champion C."/>
            <person name="Hetherington A.J."/>
            <person name="Kelly S."/>
            <person name="Saint-Marcoux D."/>
            <person name="Proust H."/>
            <person name="Prescott H."/>
            <person name="Dolan L."/>
        </authorList>
    </citation>
    <scope>NUCLEOTIDE SEQUENCE [LARGE SCALE GENOMIC DNA]</scope>
    <source>
        <tissue evidence="1">Whole gametophyte</tissue>
    </source>
</reference>
<gene>
    <name evidence="1" type="ORF">AXG93_606s1270</name>
</gene>
<organism evidence="1 2">
    <name type="scientific">Marchantia polymorpha subsp. ruderalis</name>
    <dbReference type="NCBI Taxonomy" id="1480154"/>
    <lineage>
        <taxon>Eukaryota</taxon>
        <taxon>Viridiplantae</taxon>
        <taxon>Streptophyta</taxon>
        <taxon>Embryophyta</taxon>
        <taxon>Marchantiophyta</taxon>
        <taxon>Marchantiopsida</taxon>
        <taxon>Marchantiidae</taxon>
        <taxon>Marchantiales</taxon>
        <taxon>Marchantiaceae</taxon>
        <taxon>Marchantia</taxon>
    </lineage>
</organism>
<accession>A0A176VL60</accession>
<name>A0A176VL60_MARPO</name>
<comment type="caution">
    <text evidence="1">The sequence shown here is derived from an EMBL/GenBank/DDBJ whole genome shotgun (WGS) entry which is preliminary data.</text>
</comment>
<proteinExistence type="predicted"/>